<reference evidence="1 2" key="1">
    <citation type="submission" date="2007-06" db="EMBL/GenBank/DDBJ databases">
        <title>The Genome Sequence of Coccidioides posadasii RMSCC_3488.</title>
        <authorList>
            <consortium name="Coccidioides Genome Resources Consortium"/>
            <consortium name="The Broad Institute Genome Sequencing Platform"/>
            <person name="Henn M.R."/>
            <person name="Sykes S."/>
            <person name="Young S."/>
            <person name="Jaffe D."/>
            <person name="Berlin A."/>
            <person name="Alvarez P."/>
            <person name="Butler J."/>
            <person name="Gnerre S."/>
            <person name="Grabherr M."/>
            <person name="Mauceli E."/>
            <person name="Brockman W."/>
            <person name="Kodira C."/>
            <person name="Alvarado L."/>
            <person name="Zeng Q."/>
            <person name="Crawford M."/>
            <person name="Antoine C."/>
            <person name="Devon K."/>
            <person name="Galgiani J."/>
            <person name="Orsborn K."/>
            <person name="Lewis M.L."/>
            <person name="Nusbaum C."/>
            <person name="Galagan J."/>
            <person name="Birren B."/>
        </authorList>
    </citation>
    <scope>NUCLEOTIDE SEQUENCE [LARGE SCALE GENOMIC DNA]</scope>
    <source>
        <strain evidence="1 2">RMSCC 3488</strain>
    </source>
</reference>
<accession>A0A0J6I7M9</accession>
<name>A0A0J6I7M9_COCPO</name>
<proteinExistence type="predicted"/>
<evidence type="ECO:0000313" key="2">
    <source>
        <dbReference type="Proteomes" id="UP000054567"/>
    </source>
</evidence>
<dbReference type="Proteomes" id="UP000054567">
    <property type="component" value="Unassembled WGS sequence"/>
</dbReference>
<reference evidence="2" key="2">
    <citation type="journal article" date="2009" name="Genome Res.">
        <title>Comparative genomic analyses of the human fungal pathogens Coccidioides and their relatives.</title>
        <authorList>
            <person name="Sharpton T.J."/>
            <person name="Stajich J.E."/>
            <person name="Rounsley S.D."/>
            <person name="Gardner M.J."/>
            <person name="Wortman J.R."/>
            <person name="Jordar V.S."/>
            <person name="Maiti R."/>
            <person name="Kodira C.D."/>
            <person name="Neafsey D.E."/>
            <person name="Zeng Q."/>
            <person name="Hung C.-Y."/>
            <person name="McMahan C."/>
            <person name="Muszewska A."/>
            <person name="Grynberg M."/>
            <person name="Mandel M.A."/>
            <person name="Kellner E.M."/>
            <person name="Barker B.M."/>
            <person name="Galgiani J.N."/>
            <person name="Orbach M.J."/>
            <person name="Kirkland T.N."/>
            <person name="Cole G.T."/>
            <person name="Henn M.R."/>
            <person name="Birren B.W."/>
            <person name="Taylor J.W."/>
        </authorList>
    </citation>
    <scope>NUCLEOTIDE SEQUENCE [LARGE SCALE GENOMIC DNA]</scope>
    <source>
        <strain evidence="2">RMSCC 3488</strain>
    </source>
</reference>
<protein>
    <submittedName>
        <fullName evidence="1">Uncharacterized protein</fullName>
    </submittedName>
</protein>
<organism evidence="1 2">
    <name type="scientific">Coccidioides posadasii RMSCC 3488</name>
    <dbReference type="NCBI Taxonomy" id="454284"/>
    <lineage>
        <taxon>Eukaryota</taxon>
        <taxon>Fungi</taxon>
        <taxon>Dikarya</taxon>
        <taxon>Ascomycota</taxon>
        <taxon>Pezizomycotina</taxon>
        <taxon>Eurotiomycetes</taxon>
        <taxon>Eurotiomycetidae</taxon>
        <taxon>Onygenales</taxon>
        <taxon>Onygenaceae</taxon>
        <taxon>Coccidioides</taxon>
    </lineage>
</organism>
<dbReference type="EMBL" id="DS268110">
    <property type="protein sequence ID" value="KMM67477.1"/>
    <property type="molecule type" value="Genomic_DNA"/>
</dbReference>
<sequence length="218" mass="24520">MTEIETICIVSECELVPTSREDRYQRKVLALPTGGKWLQVEVCCNQGCAVSMVAVEIRIDLAFALGPASCCVVNHPINAVNLRRCIIVPRCRIAFTGWPRRLHSVVKREPEGCNARLKAYGVNSPRQPCPTPPKRSQSNRTLTSLSVREMASSMPCTAGLPATRFQPMSMLNPSLIDYSDEDAYYDNYDVGRYINLLGLGWELPDRHNYDHGEYRVDQ</sequence>
<dbReference type="VEuPathDB" id="FungiDB:CPAG_03811"/>
<dbReference type="AlphaFoldDB" id="A0A0J6I7M9"/>
<evidence type="ECO:0000313" key="1">
    <source>
        <dbReference type="EMBL" id="KMM67477.1"/>
    </source>
</evidence>
<reference evidence="2" key="3">
    <citation type="journal article" date="2010" name="Genome Res.">
        <title>Population genomic sequencing of Coccidioides fungi reveals recent hybridization and transposon control.</title>
        <authorList>
            <person name="Neafsey D.E."/>
            <person name="Barker B.M."/>
            <person name="Sharpton T.J."/>
            <person name="Stajich J.E."/>
            <person name="Park D.J."/>
            <person name="Whiston E."/>
            <person name="Hung C.-Y."/>
            <person name="McMahan C."/>
            <person name="White J."/>
            <person name="Sykes S."/>
            <person name="Heiman D."/>
            <person name="Young S."/>
            <person name="Zeng Q."/>
            <person name="Abouelleil A."/>
            <person name="Aftuck L."/>
            <person name="Bessette D."/>
            <person name="Brown A."/>
            <person name="FitzGerald M."/>
            <person name="Lui A."/>
            <person name="Macdonald J.P."/>
            <person name="Priest M."/>
            <person name="Orbach M.J."/>
            <person name="Galgiani J.N."/>
            <person name="Kirkland T.N."/>
            <person name="Cole G.T."/>
            <person name="Birren B.W."/>
            <person name="Henn M.R."/>
            <person name="Taylor J.W."/>
            <person name="Rounsley S.D."/>
        </authorList>
    </citation>
    <scope>NUCLEOTIDE SEQUENCE [LARGE SCALE GENOMIC DNA]</scope>
    <source>
        <strain evidence="2">RMSCC 3488</strain>
    </source>
</reference>
<gene>
    <name evidence="1" type="ORF">CPAG_03811</name>
</gene>